<comment type="subcellular location">
    <subcellularLocation>
        <location evidence="1">Cell membrane</location>
        <topology evidence="1">Multi-pass membrane protein</topology>
    </subcellularLocation>
</comment>
<dbReference type="InterPro" id="IPR011701">
    <property type="entry name" value="MFS"/>
</dbReference>
<feature type="transmembrane region" description="Helical" evidence="10">
    <location>
        <begin position="360"/>
        <end position="387"/>
    </location>
</feature>
<keyword evidence="13" id="KW-1185">Reference proteome</keyword>
<evidence type="ECO:0000313" key="13">
    <source>
        <dbReference type="Proteomes" id="UP001458415"/>
    </source>
</evidence>
<feature type="transmembrane region" description="Helical" evidence="10">
    <location>
        <begin position="114"/>
        <end position="134"/>
    </location>
</feature>
<evidence type="ECO:0000256" key="8">
    <source>
        <dbReference type="ARBA" id="ARBA00023136"/>
    </source>
</evidence>
<dbReference type="Pfam" id="PF07690">
    <property type="entry name" value="MFS_1"/>
    <property type="match status" value="1"/>
</dbReference>
<gene>
    <name evidence="12" type="ORF">ABT317_05130</name>
</gene>
<evidence type="ECO:0000256" key="9">
    <source>
        <dbReference type="SAM" id="MobiDB-lite"/>
    </source>
</evidence>
<feature type="domain" description="Major facilitator superfamily (MFS) profile" evidence="11">
    <location>
        <begin position="43"/>
        <end position="451"/>
    </location>
</feature>
<keyword evidence="7 10" id="KW-1133">Transmembrane helix</keyword>
<feature type="transmembrane region" description="Helical" evidence="10">
    <location>
        <begin position="429"/>
        <end position="446"/>
    </location>
</feature>
<protein>
    <submittedName>
        <fullName evidence="12">MFS transporter</fullName>
    </submittedName>
</protein>
<dbReference type="InterPro" id="IPR051084">
    <property type="entry name" value="H+-coupled_symporters"/>
</dbReference>
<dbReference type="PANTHER" id="PTHR43528:SF1">
    <property type="entry name" value="ALPHA-KETOGLUTARATE PERMEASE"/>
    <property type="match status" value="1"/>
</dbReference>
<evidence type="ECO:0000256" key="10">
    <source>
        <dbReference type="SAM" id="Phobius"/>
    </source>
</evidence>
<reference evidence="12 13" key="1">
    <citation type="submission" date="2024-06" db="EMBL/GenBank/DDBJ databases">
        <title>The Natural Products Discovery Center: Release of the First 8490 Sequenced Strains for Exploring Actinobacteria Biosynthetic Diversity.</title>
        <authorList>
            <person name="Kalkreuter E."/>
            <person name="Kautsar S.A."/>
            <person name="Yang D."/>
            <person name="Bader C.D."/>
            <person name="Teijaro C.N."/>
            <person name="Fluegel L."/>
            <person name="Davis C.M."/>
            <person name="Simpson J.R."/>
            <person name="Lauterbach L."/>
            <person name="Steele A.D."/>
            <person name="Gui C."/>
            <person name="Meng S."/>
            <person name="Li G."/>
            <person name="Viehrig K."/>
            <person name="Ye F."/>
            <person name="Su P."/>
            <person name="Kiefer A.F."/>
            <person name="Nichols A."/>
            <person name="Cepeda A.J."/>
            <person name="Yan W."/>
            <person name="Fan B."/>
            <person name="Jiang Y."/>
            <person name="Adhikari A."/>
            <person name="Zheng C.-J."/>
            <person name="Schuster L."/>
            <person name="Cowan T.M."/>
            <person name="Smanski M.J."/>
            <person name="Chevrette M.G."/>
            <person name="De Carvalho L.P.S."/>
            <person name="Shen B."/>
        </authorList>
    </citation>
    <scope>NUCLEOTIDE SEQUENCE [LARGE SCALE GENOMIC DNA]</scope>
    <source>
        <strain evidence="12 13">NPDC000634</strain>
    </source>
</reference>
<dbReference type="EMBL" id="JBEPCU010000043">
    <property type="protein sequence ID" value="MER6976433.1"/>
    <property type="molecule type" value="Genomic_DNA"/>
</dbReference>
<keyword evidence="8 10" id="KW-0472">Membrane</keyword>
<comment type="similarity">
    <text evidence="2">Belongs to the major facilitator superfamily. Metabolite:H+ Symporter (MHS) family (TC 2.A.1.6) family.</text>
</comment>
<keyword evidence="6" id="KW-0769">Symport</keyword>
<evidence type="ECO:0000256" key="3">
    <source>
        <dbReference type="ARBA" id="ARBA00022448"/>
    </source>
</evidence>
<proteinExistence type="inferred from homology"/>
<feature type="region of interest" description="Disordered" evidence="9">
    <location>
        <begin position="1"/>
        <end position="40"/>
    </location>
</feature>
<evidence type="ECO:0000256" key="1">
    <source>
        <dbReference type="ARBA" id="ARBA00004651"/>
    </source>
</evidence>
<dbReference type="InterPro" id="IPR020846">
    <property type="entry name" value="MFS_dom"/>
</dbReference>
<dbReference type="PANTHER" id="PTHR43528">
    <property type="entry name" value="ALPHA-KETOGLUTARATE PERMEASE"/>
    <property type="match status" value="1"/>
</dbReference>
<keyword evidence="3" id="KW-0813">Transport</keyword>
<evidence type="ECO:0000256" key="4">
    <source>
        <dbReference type="ARBA" id="ARBA00022475"/>
    </source>
</evidence>
<dbReference type="PROSITE" id="PS00217">
    <property type="entry name" value="SUGAR_TRANSPORT_2"/>
    <property type="match status" value="1"/>
</dbReference>
<evidence type="ECO:0000256" key="5">
    <source>
        <dbReference type="ARBA" id="ARBA00022692"/>
    </source>
</evidence>
<feature type="transmembrane region" description="Helical" evidence="10">
    <location>
        <begin position="58"/>
        <end position="75"/>
    </location>
</feature>
<dbReference type="InterPro" id="IPR005829">
    <property type="entry name" value="Sugar_transporter_CS"/>
</dbReference>
<feature type="transmembrane region" description="Helical" evidence="10">
    <location>
        <begin position="81"/>
        <end position="107"/>
    </location>
</feature>
<feature type="transmembrane region" description="Helical" evidence="10">
    <location>
        <begin position="182"/>
        <end position="204"/>
    </location>
</feature>
<name>A0ABV1VWW7_9ACTN</name>
<feature type="transmembrane region" description="Helical" evidence="10">
    <location>
        <begin position="399"/>
        <end position="423"/>
    </location>
</feature>
<comment type="caution">
    <text evidence="12">The sequence shown here is derived from an EMBL/GenBank/DDBJ whole genome shotgun (WGS) entry which is preliminary data.</text>
</comment>
<accession>A0ABV1VWW7</accession>
<evidence type="ECO:0000256" key="2">
    <source>
        <dbReference type="ARBA" id="ARBA00008240"/>
    </source>
</evidence>
<feature type="transmembrane region" description="Helical" evidence="10">
    <location>
        <begin position="216"/>
        <end position="235"/>
    </location>
</feature>
<dbReference type="Gene3D" id="1.20.1250.20">
    <property type="entry name" value="MFS general substrate transporter like domains"/>
    <property type="match status" value="1"/>
</dbReference>
<keyword evidence="4" id="KW-1003">Cell membrane</keyword>
<dbReference type="Proteomes" id="UP001458415">
    <property type="component" value="Unassembled WGS sequence"/>
</dbReference>
<evidence type="ECO:0000256" key="6">
    <source>
        <dbReference type="ARBA" id="ARBA00022847"/>
    </source>
</evidence>
<evidence type="ECO:0000256" key="7">
    <source>
        <dbReference type="ARBA" id="ARBA00022989"/>
    </source>
</evidence>
<dbReference type="RefSeq" id="WP_086724016.1">
    <property type="nucleotide sequence ID" value="NZ_MUBM01000050.1"/>
</dbReference>
<feature type="transmembrane region" description="Helical" evidence="10">
    <location>
        <begin position="303"/>
        <end position="323"/>
    </location>
</feature>
<feature type="transmembrane region" description="Helical" evidence="10">
    <location>
        <begin position="335"/>
        <end position="354"/>
    </location>
</feature>
<dbReference type="InterPro" id="IPR036259">
    <property type="entry name" value="MFS_trans_sf"/>
</dbReference>
<dbReference type="SUPFAM" id="SSF103473">
    <property type="entry name" value="MFS general substrate transporter"/>
    <property type="match status" value="1"/>
</dbReference>
<feature type="transmembrane region" description="Helical" evidence="10">
    <location>
        <begin position="269"/>
        <end position="291"/>
    </location>
</feature>
<evidence type="ECO:0000313" key="12">
    <source>
        <dbReference type="EMBL" id="MER6976433.1"/>
    </source>
</evidence>
<evidence type="ECO:0000259" key="11">
    <source>
        <dbReference type="PROSITE" id="PS50850"/>
    </source>
</evidence>
<organism evidence="12 13">
    <name type="scientific">Streptomyces carpinensis</name>
    <dbReference type="NCBI Taxonomy" id="66369"/>
    <lineage>
        <taxon>Bacteria</taxon>
        <taxon>Bacillati</taxon>
        <taxon>Actinomycetota</taxon>
        <taxon>Actinomycetes</taxon>
        <taxon>Kitasatosporales</taxon>
        <taxon>Streptomycetaceae</taxon>
        <taxon>Streptomyces</taxon>
    </lineage>
</organism>
<keyword evidence="5 10" id="KW-0812">Transmembrane</keyword>
<sequence>MPTEHPLPSDPAPPTTALEPSPGPAPEPGSAQTHAPGDSPGRRLLGGAVGSFVEWYDFYVYGLNAPILAALFFSADSSQTVAILSTLAIFGIAFVSRPLGGALFGYLGDRYGRVRVLSATILLMGGSTALIGVLPTYETIGIAAPLLLMLCRLLQGFSAGGEHSGALTYVVESSPAGRRGRWVSVVYAASYMPNAFLALLFLGLRVGMGEESFTAWGWRLPFLFGGVLAVVGLWLRRRLNDPELFVEARKKAPVANPLKTALTHDLPSLVRVVLLVAPQGVAAYLLMTYMYTHLVSNIGVSPGTALGAQALTSIIVTVLIPFAGALSDRVGRNRMMVVGLVWLAVAALPAMLLVEQADFMGAFIGQLLIGIGIVLFCPVSMATMLELFRTSSRYSGHAVSYTIGQGLFGGTTPLLAGVLVAYFGPVAPAYYVIAAALFGLLVVARTPETSKVQLSDNDAAPSA</sequence>
<dbReference type="PROSITE" id="PS50850">
    <property type="entry name" value="MFS"/>
    <property type="match status" value="1"/>
</dbReference>